<gene>
    <name evidence="1" type="ORF">EKH80_04195</name>
</gene>
<reference evidence="1 2" key="1">
    <citation type="submission" date="2018-12" db="EMBL/GenBank/DDBJ databases">
        <title>Dyella dinghuensis sp. nov. DHOA06 and Dyella choica sp. nov. 4M-K27, isolated from forest soil.</title>
        <authorList>
            <person name="Qiu L.-H."/>
            <person name="Gao Z.-H."/>
        </authorList>
    </citation>
    <scope>NUCLEOTIDE SEQUENCE [LARGE SCALE GENOMIC DNA]</scope>
    <source>
        <strain evidence="1 2">4M-K27</strain>
    </source>
</reference>
<dbReference type="OrthoDB" id="572320at2"/>
<evidence type="ECO:0000313" key="1">
    <source>
        <dbReference type="EMBL" id="RUL79006.1"/>
    </source>
</evidence>
<organism evidence="1 2">
    <name type="scientific">Dyella choica</name>
    <dbReference type="NCBI Taxonomy" id="1927959"/>
    <lineage>
        <taxon>Bacteria</taxon>
        <taxon>Pseudomonadati</taxon>
        <taxon>Pseudomonadota</taxon>
        <taxon>Gammaproteobacteria</taxon>
        <taxon>Lysobacterales</taxon>
        <taxon>Rhodanobacteraceae</taxon>
        <taxon>Dyella</taxon>
    </lineage>
</organism>
<keyword evidence="2" id="KW-1185">Reference proteome</keyword>
<evidence type="ECO:0000313" key="2">
    <source>
        <dbReference type="Proteomes" id="UP000274358"/>
    </source>
</evidence>
<dbReference type="AlphaFoldDB" id="A0A432M9Y2"/>
<dbReference type="Gene3D" id="2.60.120.620">
    <property type="entry name" value="q2cbj1_9rhob like domain"/>
    <property type="match status" value="1"/>
</dbReference>
<protein>
    <submittedName>
        <fullName evidence="1">StrG-like protein</fullName>
    </submittedName>
</protein>
<comment type="caution">
    <text evidence="1">The sequence shown here is derived from an EMBL/GenBank/DDBJ whole genome shotgun (WGS) entry which is preliminary data.</text>
</comment>
<dbReference type="EMBL" id="RYYV01000002">
    <property type="protein sequence ID" value="RUL79006.1"/>
    <property type="molecule type" value="Genomic_DNA"/>
</dbReference>
<dbReference type="Proteomes" id="UP000274358">
    <property type="component" value="Unassembled WGS sequence"/>
</dbReference>
<dbReference type="RefSeq" id="WP_126683463.1">
    <property type="nucleotide sequence ID" value="NZ_RYYV01000002.1"/>
</dbReference>
<proteinExistence type="predicted"/>
<name>A0A432M9Y2_9GAMM</name>
<accession>A0A432M9Y2</accession>
<sequence length="216" mass="24076">MDRLADTVLFTSAETYAIGSCTLPNRLIFSYDTSRWDFRALVSEYLGTDELETLHLLPQFNPGGGTLPVPNYEATKNSWEISKKLKDALSVAAHALFGGLLYGPVQEMLYPIEGYQPSPAARVNFHGSKSILRFHVDSEYGQRAELVNLWLPVTAVAGSNSMYLESEVGRGDYAPLQMAYGQACIFRGGELMHGTMDNDSGSTRISFDIRFRFKQR</sequence>